<protein>
    <submittedName>
        <fullName evidence="1">RNA-directed DNA polymerase from transposon X-element</fullName>
    </submittedName>
</protein>
<reference evidence="1" key="1">
    <citation type="submission" date="2020-04" db="EMBL/GenBank/DDBJ databases">
        <authorList>
            <person name="Alioto T."/>
            <person name="Alioto T."/>
            <person name="Gomez Garrido J."/>
        </authorList>
    </citation>
    <scope>NUCLEOTIDE SEQUENCE</scope>
    <source>
        <strain evidence="1">A484AB</strain>
    </source>
</reference>
<dbReference type="Proteomes" id="UP001152795">
    <property type="component" value="Unassembled WGS sequence"/>
</dbReference>
<dbReference type="PANTHER" id="PTHR47331">
    <property type="entry name" value="PHD-TYPE DOMAIN-CONTAINING PROTEIN"/>
    <property type="match status" value="1"/>
</dbReference>
<evidence type="ECO:0000313" key="1">
    <source>
        <dbReference type="EMBL" id="CAB4013244.1"/>
    </source>
</evidence>
<dbReference type="SMART" id="SM00034">
    <property type="entry name" value="CLECT"/>
    <property type="match status" value="3"/>
</dbReference>
<keyword evidence="1" id="KW-0548">Nucleotidyltransferase</keyword>
<dbReference type="InterPro" id="IPR016186">
    <property type="entry name" value="C-type_lectin-like/link_sf"/>
</dbReference>
<dbReference type="GO" id="GO:0015074">
    <property type="term" value="P:DNA integration"/>
    <property type="evidence" value="ECO:0007669"/>
    <property type="project" value="InterPro"/>
</dbReference>
<proteinExistence type="predicted"/>
<dbReference type="InterPro" id="IPR001584">
    <property type="entry name" value="Integrase_cat-core"/>
</dbReference>
<dbReference type="Pfam" id="PF17921">
    <property type="entry name" value="Integrase_H2C2"/>
    <property type="match status" value="1"/>
</dbReference>
<dbReference type="Gene3D" id="1.10.340.70">
    <property type="match status" value="1"/>
</dbReference>
<organism evidence="1 2">
    <name type="scientific">Paramuricea clavata</name>
    <name type="common">Red gorgonian</name>
    <name type="synonym">Violescent sea-whip</name>
    <dbReference type="NCBI Taxonomy" id="317549"/>
    <lineage>
        <taxon>Eukaryota</taxon>
        <taxon>Metazoa</taxon>
        <taxon>Cnidaria</taxon>
        <taxon>Anthozoa</taxon>
        <taxon>Octocorallia</taxon>
        <taxon>Malacalcyonacea</taxon>
        <taxon>Plexauridae</taxon>
        <taxon>Paramuricea</taxon>
    </lineage>
</organism>
<keyword evidence="1" id="KW-0695">RNA-directed DNA polymerase</keyword>
<dbReference type="SUPFAM" id="SSF56436">
    <property type="entry name" value="C-type lectin-like"/>
    <property type="match status" value="3"/>
</dbReference>
<evidence type="ECO:0000313" key="2">
    <source>
        <dbReference type="Proteomes" id="UP001152795"/>
    </source>
</evidence>
<keyword evidence="2" id="KW-1185">Reference proteome</keyword>
<dbReference type="Pfam" id="PF00059">
    <property type="entry name" value="Lectin_C"/>
    <property type="match status" value="3"/>
</dbReference>
<dbReference type="InterPro" id="IPR012337">
    <property type="entry name" value="RNaseH-like_sf"/>
</dbReference>
<dbReference type="InterPro" id="IPR016187">
    <property type="entry name" value="CTDL_fold"/>
</dbReference>
<gene>
    <name evidence="1" type="ORF">PACLA_8A011772</name>
</gene>
<dbReference type="PROSITE" id="PS50041">
    <property type="entry name" value="C_TYPE_LECTIN_2"/>
    <property type="match status" value="1"/>
</dbReference>
<dbReference type="Pfam" id="PF18701">
    <property type="entry name" value="DUF5641"/>
    <property type="match status" value="1"/>
</dbReference>
<dbReference type="Gene3D" id="3.10.100.10">
    <property type="entry name" value="Mannose-Binding Protein A, subunit A"/>
    <property type="match status" value="3"/>
</dbReference>
<dbReference type="EMBL" id="CACRXK020007813">
    <property type="protein sequence ID" value="CAB4013244.1"/>
    <property type="molecule type" value="Genomic_DNA"/>
</dbReference>
<dbReference type="GO" id="GO:0003964">
    <property type="term" value="F:RNA-directed DNA polymerase activity"/>
    <property type="evidence" value="ECO:0007669"/>
    <property type="project" value="UniProtKB-KW"/>
</dbReference>
<dbReference type="InterPro" id="IPR040676">
    <property type="entry name" value="DUF5641"/>
</dbReference>
<dbReference type="Gene3D" id="3.30.420.10">
    <property type="entry name" value="Ribonuclease H-like superfamily/Ribonuclease H"/>
    <property type="match status" value="1"/>
</dbReference>
<accession>A0A6S7I466</accession>
<sequence>MTVDSSLQKLLPYRHHVTRLFMQRAHTSGHRGRDATLARFRQLYWVTQGSKLAQSIKSKCQMCKLREAKFLEQQMGQLPEARLKPPPAFNHVMIYLSITIDLFGPYSVRGEVQKRTSGKAYGVIFTDLVMRAVHIEAVFGYDTESFLMALSRFVSVRGWSEIIYSDPASQLIGAERELTETWKSIDRQSLHKSGTENGLTWIFGPADSPWYQGAVESLVKSAKRAIHFAINNQRLSVQEFITVCSEATNLLNERPIGTLPSADSELNILTPNSLLLGRATAKNPGGWHPNGNNPGKRYHVVQIVTDEFWKKWTELYAPALVIRRKWNTANRNLRPGDVVIIADRNTLRGDYRLGIVQEVFPSQDGKVRRVNVMYKNFQIGEKVQKYKGHNEAVIVSRSAQRLSLLVPVDMDQDQETKSEAKETLVIAYQRTVDYNGYKYRYVVTPTHTPVRWVDFYKAEQECVKWGGHLTSIHSQQELNFVKGLASRNALTYIGYDINKWTDGTANGFIAWKTQRGRLTYKGTSSNLKQPAFICKKKSQPRLVILYQRTVDYNGYKYRYVVTPTHSPARWVDFYTAEQECVKWGGHLTSIHSHQELNFIKGLVTKNALTYIGHDINKWTDGTPNDFTAWKTQRGRLTYKGTSSNLKQPAFICRKKLPAGLVIAYQRIVDYNGYKYRYVVTPTHTPVNWVDFYRAEQECVKWGGHLTSIHSQQELNFIKGLASRNALTYIGHDINKWTDGTPNDFTAWKTQRGRLTYKGTSSNLKQPAFICKKC</sequence>
<dbReference type="InterPro" id="IPR041588">
    <property type="entry name" value="Integrase_H2C2"/>
</dbReference>
<dbReference type="PROSITE" id="PS50994">
    <property type="entry name" value="INTEGRASE"/>
    <property type="match status" value="1"/>
</dbReference>
<dbReference type="GO" id="GO:0003676">
    <property type="term" value="F:nucleic acid binding"/>
    <property type="evidence" value="ECO:0007669"/>
    <property type="project" value="InterPro"/>
</dbReference>
<dbReference type="OrthoDB" id="5954286at2759"/>
<keyword evidence="1" id="KW-0808">Transferase</keyword>
<dbReference type="InterPro" id="IPR036397">
    <property type="entry name" value="RNaseH_sf"/>
</dbReference>
<dbReference type="SUPFAM" id="SSF53098">
    <property type="entry name" value="Ribonuclease H-like"/>
    <property type="match status" value="1"/>
</dbReference>
<dbReference type="InterPro" id="IPR001304">
    <property type="entry name" value="C-type_lectin-like"/>
</dbReference>
<dbReference type="PANTHER" id="PTHR47331:SF2">
    <property type="match status" value="1"/>
</dbReference>
<comment type="caution">
    <text evidence="1">The sequence shown here is derived from an EMBL/GenBank/DDBJ whole genome shotgun (WGS) entry which is preliminary data.</text>
</comment>
<dbReference type="AlphaFoldDB" id="A0A6S7I466"/>
<name>A0A6S7I466_PARCT</name>